<dbReference type="GO" id="GO:0008184">
    <property type="term" value="F:glycogen phosphorylase activity"/>
    <property type="evidence" value="ECO:0007669"/>
    <property type="project" value="InterPro"/>
</dbReference>
<keyword evidence="9 12" id="KW-0119">Carbohydrate metabolism</keyword>
<comment type="function">
    <text evidence="10">Phosphorylase is an important allosteric enzyme in carbohydrate metabolism. Enzymes from different sources differ in their regulatory mechanisms and in their natural substrates. However, all known phosphorylases share catalytic and structural properties.</text>
</comment>
<keyword evidence="6 12" id="KW-0328">Glycosyltransferase</keyword>
<dbReference type="FunFam" id="3.40.50.2000:FF:000153">
    <property type="entry name" value="Alpha-1,4 glucan phosphorylase"/>
    <property type="match status" value="1"/>
</dbReference>
<dbReference type="GO" id="GO:0005980">
    <property type="term" value="P:glycogen catabolic process"/>
    <property type="evidence" value="ECO:0007669"/>
    <property type="project" value="TreeGrafter"/>
</dbReference>
<dbReference type="InterPro" id="IPR000811">
    <property type="entry name" value="Glyco_trans_35"/>
</dbReference>
<reference evidence="13" key="2">
    <citation type="submission" date="2021-04" db="EMBL/GenBank/DDBJ databases">
        <authorList>
            <person name="Gilroy R."/>
        </authorList>
    </citation>
    <scope>NUCLEOTIDE SEQUENCE</scope>
    <source>
        <strain evidence="13">ChiBcec8-14828</strain>
    </source>
</reference>
<comment type="function">
    <text evidence="12">Allosteric enzyme that catalyzes the rate-limiting step in glycogen catabolism, the phosphorolytic cleavage of glycogen to produce glucose-1-phosphate, and plays a central role in maintaining cellular and organismal glucose homeostasis.</text>
</comment>
<dbReference type="PANTHER" id="PTHR11468:SF3">
    <property type="entry name" value="GLYCOGEN PHOSPHORYLASE, LIVER FORM"/>
    <property type="match status" value="1"/>
</dbReference>
<dbReference type="Pfam" id="PF00343">
    <property type="entry name" value="Phosphorylase"/>
    <property type="match status" value="1"/>
</dbReference>
<protein>
    <recommendedName>
        <fullName evidence="12">Alpha-1,4 glucan phosphorylase</fullName>
        <ecNumber evidence="12">2.4.1.1</ecNumber>
    </recommendedName>
</protein>
<evidence type="ECO:0000256" key="12">
    <source>
        <dbReference type="RuleBase" id="RU000587"/>
    </source>
</evidence>
<comment type="cofactor">
    <cofactor evidence="2 12">
        <name>pyridoxal 5'-phosphate</name>
        <dbReference type="ChEBI" id="CHEBI:597326"/>
    </cofactor>
</comment>
<dbReference type="CDD" id="cd04300">
    <property type="entry name" value="GT35_Glycogen_Phosphorylase"/>
    <property type="match status" value="1"/>
</dbReference>
<keyword evidence="4" id="KW-0597">Phosphoprotein</keyword>
<feature type="modified residue" description="N6-(pyridoxal phosphate)lysine" evidence="11">
    <location>
        <position position="651"/>
    </location>
</feature>
<evidence type="ECO:0000256" key="7">
    <source>
        <dbReference type="ARBA" id="ARBA00022679"/>
    </source>
</evidence>
<proteinExistence type="inferred from homology"/>
<dbReference type="InterPro" id="IPR035090">
    <property type="entry name" value="Pyridoxal_P_attach_site"/>
</dbReference>
<dbReference type="EC" id="2.4.1.1" evidence="12"/>
<dbReference type="NCBIfam" id="TIGR02093">
    <property type="entry name" value="P_ylase"/>
    <property type="match status" value="1"/>
</dbReference>
<accession>A0A9D2M2G1</accession>
<gene>
    <name evidence="13" type="ORF">H9943_06090</name>
</gene>
<keyword evidence="7 12" id="KW-0808">Transferase</keyword>
<dbReference type="PANTHER" id="PTHR11468">
    <property type="entry name" value="GLYCOGEN PHOSPHORYLASE"/>
    <property type="match status" value="1"/>
</dbReference>
<keyword evidence="5" id="KW-0321">Glycogen metabolism</keyword>
<dbReference type="PROSITE" id="PS00102">
    <property type="entry name" value="PHOSPHORYLASE"/>
    <property type="match status" value="1"/>
</dbReference>
<evidence type="ECO:0000256" key="1">
    <source>
        <dbReference type="ARBA" id="ARBA00001275"/>
    </source>
</evidence>
<dbReference type="Proteomes" id="UP000824209">
    <property type="component" value="Unassembled WGS sequence"/>
</dbReference>
<comment type="catalytic activity">
    <reaction evidence="1 12">
        <text>[(1-&gt;4)-alpha-D-glucosyl](n) + phosphate = [(1-&gt;4)-alpha-D-glucosyl](n-1) + alpha-D-glucose 1-phosphate</text>
        <dbReference type="Rhea" id="RHEA:41732"/>
        <dbReference type="Rhea" id="RHEA-COMP:9584"/>
        <dbReference type="Rhea" id="RHEA-COMP:9586"/>
        <dbReference type="ChEBI" id="CHEBI:15444"/>
        <dbReference type="ChEBI" id="CHEBI:43474"/>
        <dbReference type="ChEBI" id="CHEBI:58601"/>
        <dbReference type="EC" id="2.4.1.1"/>
    </reaction>
</comment>
<dbReference type="InterPro" id="IPR011833">
    <property type="entry name" value="Glycg_phsphrylas"/>
</dbReference>
<evidence type="ECO:0000256" key="9">
    <source>
        <dbReference type="ARBA" id="ARBA00023277"/>
    </source>
</evidence>
<organism evidence="13 14">
    <name type="scientific">Candidatus Ruthenibacterium avium</name>
    <dbReference type="NCBI Taxonomy" id="2838751"/>
    <lineage>
        <taxon>Bacteria</taxon>
        <taxon>Bacillati</taxon>
        <taxon>Bacillota</taxon>
        <taxon>Clostridia</taxon>
        <taxon>Eubacteriales</taxon>
        <taxon>Oscillospiraceae</taxon>
        <taxon>Ruthenibacterium</taxon>
    </lineage>
</organism>
<dbReference type="EMBL" id="DWYA01000054">
    <property type="protein sequence ID" value="HJB39952.1"/>
    <property type="molecule type" value="Genomic_DNA"/>
</dbReference>
<evidence type="ECO:0000256" key="4">
    <source>
        <dbReference type="ARBA" id="ARBA00022553"/>
    </source>
</evidence>
<dbReference type="FunFam" id="3.40.50.2000:FF:000005">
    <property type="entry name" value="Alpha-1,4 glucan phosphorylase"/>
    <property type="match status" value="1"/>
</dbReference>
<dbReference type="AlphaFoldDB" id="A0A9D2M2G1"/>
<evidence type="ECO:0000256" key="3">
    <source>
        <dbReference type="ARBA" id="ARBA00006047"/>
    </source>
</evidence>
<dbReference type="SUPFAM" id="SSF53756">
    <property type="entry name" value="UDP-Glycosyltransferase/glycogen phosphorylase"/>
    <property type="match status" value="1"/>
</dbReference>
<dbReference type="GO" id="GO:0005737">
    <property type="term" value="C:cytoplasm"/>
    <property type="evidence" value="ECO:0007669"/>
    <property type="project" value="TreeGrafter"/>
</dbReference>
<comment type="similarity">
    <text evidence="3 12">Belongs to the glycogen phosphorylase family.</text>
</comment>
<evidence type="ECO:0000256" key="5">
    <source>
        <dbReference type="ARBA" id="ARBA00022600"/>
    </source>
</evidence>
<name>A0A9D2M2G1_9FIRM</name>
<dbReference type="GO" id="GO:0030170">
    <property type="term" value="F:pyridoxal phosphate binding"/>
    <property type="evidence" value="ECO:0007669"/>
    <property type="project" value="InterPro"/>
</dbReference>
<dbReference type="PIRSF" id="PIRSF000460">
    <property type="entry name" value="Pprylas_GlgP"/>
    <property type="match status" value="1"/>
</dbReference>
<sequence>MTAQEFEKILIDKLFSEYNVDMENASEEQIYHALALIIRGMLSKKRKQFASRTYGVNGKKVYYLCMEFLMGRSLKTNLFNMGLDEAAEAVLKKHGVRLERIYEQEPDAGLGNGGLGRLAACYLDGMATDDIPGTGYSILYEYGIFKQKIVDGWQQERADNWLPGGRVWLKSHPDQSFEVKFDGFVEESWEGDYHHVRHRDYSSVIAVPYDMYVSGYDSAGVSQLRLWRAQAPGFDMTSFNAGDYTDAMNKNAHAELISKVLYPNDNHVEGKILRLRQQYFLSAASIHDITERHASIYGTLDNLPDKVAIHINDTHPTLAIPELMRVLLDDCGFTWEKAFNLTRRTFAYTNHTVMSEALEKWNIDLFRRTLPRIYQICEEMDRRCREDFHKVFGDDWGKIDYMAILGDHQVRMANICCYVCHTINGVSKLHSDIIKQSVFHDYYLYAPEKFTNVTNGIAYRRWLLASNPGLTKLLTETIGDGFKKDASQLKKLEKFAHDKTVLQKLGEVKARNKEIFAAHLAEKTGQKIDPKSIFDVQVKRMHEYKRQHLNALNIAAQYLYLKDHPNADFLPKTYIFGAKAAPGYYMAKQMIRLICKLGELIDADKTVRDKLRVVYLEDYCVTTSERLMPASEISEQISLAGTEASGTGNMKFMLNGAITLGTLDGANVEIADAAGMENEIIFGMRTKEAQELAHFGYHPSTYIDACPELASALDFIEKGWNGESFHELASNLRTSDPYMVAADFKAYREAQQKASELYAAKGQWNRMSLMNIANSGIFSADRAVFEYARNIWHANPIR</sequence>
<evidence type="ECO:0000256" key="2">
    <source>
        <dbReference type="ARBA" id="ARBA00001933"/>
    </source>
</evidence>
<comment type="caution">
    <text evidence="13">The sequence shown here is derived from an EMBL/GenBank/DDBJ whole genome shotgun (WGS) entry which is preliminary data.</text>
</comment>
<reference evidence="13" key="1">
    <citation type="journal article" date="2021" name="PeerJ">
        <title>Extensive microbial diversity within the chicken gut microbiome revealed by metagenomics and culture.</title>
        <authorList>
            <person name="Gilroy R."/>
            <person name="Ravi A."/>
            <person name="Getino M."/>
            <person name="Pursley I."/>
            <person name="Horton D.L."/>
            <person name="Alikhan N.F."/>
            <person name="Baker D."/>
            <person name="Gharbi K."/>
            <person name="Hall N."/>
            <person name="Watson M."/>
            <person name="Adriaenssens E.M."/>
            <person name="Foster-Nyarko E."/>
            <person name="Jarju S."/>
            <person name="Secka A."/>
            <person name="Antonio M."/>
            <person name="Oren A."/>
            <person name="Chaudhuri R.R."/>
            <person name="La Ragione R."/>
            <person name="Hildebrand F."/>
            <person name="Pallen M.J."/>
        </authorList>
    </citation>
    <scope>NUCLEOTIDE SEQUENCE</scope>
    <source>
        <strain evidence="13">ChiBcec8-14828</strain>
    </source>
</reference>
<evidence type="ECO:0000256" key="6">
    <source>
        <dbReference type="ARBA" id="ARBA00022676"/>
    </source>
</evidence>
<evidence type="ECO:0000313" key="13">
    <source>
        <dbReference type="EMBL" id="HJB39952.1"/>
    </source>
</evidence>
<evidence type="ECO:0000256" key="10">
    <source>
        <dbReference type="ARBA" id="ARBA00025174"/>
    </source>
</evidence>
<dbReference type="Gene3D" id="3.40.50.2000">
    <property type="entry name" value="Glycogen Phosphorylase B"/>
    <property type="match status" value="2"/>
</dbReference>
<evidence type="ECO:0000256" key="8">
    <source>
        <dbReference type="ARBA" id="ARBA00022898"/>
    </source>
</evidence>
<evidence type="ECO:0000313" key="14">
    <source>
        <dbReference type="Proteomes" id="UP000824209"/>
    </source>
</evidence>
<evidence type="ECO:0000256" key="11">
    <source>
        <dbReference type="PIRSR" id="PIRSR000460-1"/>
    </source>
</evidence>
<keyword evidence="8 11" id="KW-0663">Pyridoxal phosphate</keyword>